<evidence type="ECO:0000313" key="2">
    <source>
        <dbReference type="EMBL" id="KOO28849.1"/>
    </source>
</evidence>
<comment type="caution">
    <text evidence="2">The sequence shown here is derived from an EMBL/GenBank/DDBJ whole genome shotgun (WGS) entry which is preliminary data.</text>
</comment>
<proteinExistence type="predicted"/>
<dbReference type="AlphaFoldDB" id="A0A0M0JQH0"/>
<name>A0A0M0JQH0_9EUKA</name>
<accession>A0A0M0JQH0</accession>
<protein>
    <submittedName>
        <fullName evidence="2">Uncharacterized protein</fullName>
    </submittedName>
</protein>
<organism evidence="2 3">
    <name type="scientific">Chrysochromulina tobinii</name>
    <dbReference type="NCBI Taxonomy" id="1460289"/>
    <lineage>
        <taxon>Eukaryota</taxon>
        <taxon>Haptista</taxon>
        <taxon>Haptophyta</taxon>
        <taxon>Prymnesiophyceae</taxon>
        <taxon>Prymnesiales</taxon>
        <taxon>Chrysochromulinaceae</taxon>
        <taxon>Chrysochromulina</taxon>
    </lineage>
</organism>
<evidence type="ECO:0000313" key="3">
    <source>
        <dbReference type="Proteomes" id="UP000037460"/>
    </source>
</evidence>
<reference evidence="3" key="1">
    <citation type="journal article" date="2015" name="PLoS Genet.">
        <title>Genome Sequence and Transcriptome Analyses of Chrysochromulina tobin: Metabolic Tools for Enhanced Algal Fitness in the Prominent Order Prymnesiales (Haptophyceae).</title>
        <authorList>
            <person name="Hovde B.T."/>
            <person name="Deodato C.R."/>
            <person name="Hunsperger H.M."/>
            <person name="Ryken S.A."/>
            <person name="Yost W."/>
            <person name="Jha R.K."/>
            <person name="Patterson J."/>
            <person name="Monnat R.J. Jr."/>
            <person name="Barlow S.B."/>
            <person name="Starkenburg S.R."/>
            <person name="Cattolico R.A."/>
        </authorList>
    </citation>
    <scope>NUCLEOTIDE SEQUENCE</scope>
    <source>
        <strain evidence="3">CCMP291</strain>
    </source>
</reference>
<gene>
    <name evidence="2" type="ORF">Ctob_007168</name>
</gene>
<evidence type="ECO:0000256" key="1">
    <source>
        <dbReference type="SAM" id="Coils"/>
    </source>
</evidence>
<dbReference type="Proteomes" id="UP000037460">
    <property type="component" value="Unassembled WGS sequence"/>
</dbReference>
<keyword evidence="3" id="KW-1185">Reference proteome</keyword>
<sequence length="368" mass="42180">MAAVSIEMWSGLEHTGSSADVSLETAKEAAALRFLLLEERKRVKKELRPLKHAWETAERRASGLEYELLLMRCTQSLLSKEIGEADALSSWWRGQYTAARRDVEEQRTAVQGCNARLESLHQELERANLQIRELSTALALHDSGRDHLHRRLLEREAQLEAHGAKAEQQLQLIEERRTAELCAHEQRIHSVSERLEHFVEQIGRQRLDVDEWTTVDGTCERLKAYLHDEVRQAELLRKRRIELYEHELAAERQACGEKLFALEQHLVAVAAERTDLQTAIRRTAVEVDARQAAQHQVDLNALREQLAQCERAVGAKDNWMRERVLALQAAFRGDVHALATTVESLRTEALQANVYARASTRLLREQVH</sequence>
<feature type="coiled-coil region" evidence="1">
    <location>
        <begin position="103"/>
        <end position="176"/>
    </location>
</feature>
<dbReference type="EMBL" id="JWZX01002505">
    <property type="protein sequence ID" value="KOO28849.1"/>
    <property type="molecule type" value="Genomic_DNA"/>
</dbReference>
<keyword evidence="1" id="KW-0175">Coiled coil</keyword>